<dbReference type="InterPro" id="IPR043429">
    <property type="entry name" value="ArtM/GltK/GlnP/TcyL/YhdX-like"/>
</dbReference>
<dbReference type="NCBIfam" id="TIGR01726">
    <property type="entry name" value="HEQRo_perm_3TM"/>
    <property type="match status" value="1"/>
</dbReference>
<dbReference type="CDD" id="cd06261">
    <property type="entry name" value="TM_PBP2"/>
    <property type="match status" value="1"/>
</dbReference>
<keyword evidence="3" id="KW-1003">Cell membrane</keyword>
<evidence type="ECO:0000313" key="11">
    <source>
        <dbReference type="EMBL" id="GGD68192.1"/>
    </source>
</evidence>
<keyword evidence="12" id="KW-1185">Reference proteome</keyword>
<feature type="transmembrane region" description="Helical" evidence="8">
    <location>
        <begin position="20"/>
        <end position="46"/>
    </location>
</feature>
<evidence type="ECO:0000313" key="12">
    <source>
        <dbReference type="Proteomes" id="UP000629365"/>
    </source>
</evidence>
<comment type="similarity">
    <text evidence="8">Belongs to the binding-protein-dependent transport system permease family.</text>
</comment>
<gene>
    <name evidence="11" type="ORF">GCM10007269_09150</name>
</gene>
<evidence type="ECO:0000256" key="7">
    <source>
        <dbReference type="ARBA" id="ARBA00023136"/>
    </source>
</evidence>
<feature type="transmembrane region" description="Helical" evidence="8">
    <location>
        <begin position="143"/>
        <end position="168"/>
    </location>
</feature>
<dbReference type="InterPro" id="IPR035906">
    <property type="entry name" value="MetI-like_sf"/>
</dbReference>
<dbReference type="InterPro" id="IPR000515">
    <property type="entry name" value="MetI-like"/>
</dbReference>
<comment type="caution">
    <text evidence="11">The sequence shown here is derived from an EMBL/GenBank/DDBJ whole genome shotgun (WGS) entry which is preliminary data.</text>
</comment>
<evidence type="ECO:0000256" key="9">
    <source>
        <dbReference type="SAM" id="MobiDB-lite"/>
    </source>
</evidence>
<accession>A0ABQ1RHQ4</accession>
<dbReference type="PANTHER" id="PTHR30614:SF0">
    <property type="entry name" value="L-CYSTINE TRANSPORT SYSTEM PERMEASE PROTEIN TCYL"/>
    <property type="match status" value="1"/>
</dbReference>
<evidence type="ECO:0000256" key="6">
    <source>
        <dbReference type="ARBA" id="ARBA00022989"/>
    </source>
</evidence>
<evidence type="ECO:0000259" key="10">
    <source>
        <dbReference type="PROSITE" id="PS50928"/>
    </source>
</evidence>
<evidence type="ECO:0000256" key="3">
    <source>
        <dbReference type="ARBA" id="ARBA00022475"/>
    </source>
</evidence>
<feature type="region of interest" description="Disordered" evidence="9">
    <location>
        <begin position="223"/>
        <end position="244"/>
    </location>
</feature>
<dbReference type="EMBL" id="BMCM01000001">
    <property type="protein sequence ID" value="GGD68192.1"/>
    <property type="molecule type" value="Genomic_DNA"/>
</dbReference>
<dbReference type="NCBIfam" id="TIGR03004">
    <property type="entry name" value="ectoine_ehuC"/>
    <property type="match status" value="1"/>
</dbReference>
<reference evidence="12" key="1">
    <citation type="journal article" date="2019" name="Int. J. Syst. Evol. Microbiol.">
        <title>The Global Catalogue of Microorganisms (GCM) 10K type strain sequencing project: providing services to taxonomists for standard genome sequencing and annotation.</title>
        <authorList>
            <consortium name="The Broad Institute Genomics Platform"/>
            <consortium name="The Broad Institute Genome Sequencing Center for Infectious Disease"/>
            <person name="Wu L."/>
            <person name="Ma J."/>
        </authorList>
    </citation>
    <scope>NUCLEOTIDE SEQUENCE [LARGE SCALE GENOMIC DNA]</scope>
    <source>
        <strain evidence="12">CCM 7640</strain>
    </source>
</reference>
<dbReference type="InterPro" id="IPR014342">
    <property type="entry name" value="Ectoine_EhuC"/>
</dbReference>
<keyword evidence="4 8" id="KW-0812">Transmembrane</keyword>
<organism evidence="11 12">
    <name type="scientific">Microbacterium murale</name>
    <dbReference type="NCBI Taxonomy" id="1081040"/>
    <lineage>
        <taxon>Bacteria</taxon>
        <taxon>Bacillati</taxon>
        <taxon>Actinomycetota</taxon>
        <taxon>Actinomycetes</taxon>
        <taxon>Micrococcales</taxon>
        <taxon>Microbacteriaceae</taxon>
        <taxon>Microbacterium</taxon>
    </lineage>
</organism>
<feature type="domain" description="ABC transmembrane type-1" evidence="10">
    <location>
        <begin position="19"/>
        <end position="205"/>
    </location>
</feature>
<evidence type="ECO:0000256" key="1">
    <source>
        <dbReference type="ARBA" id="ARBA00004651"/>
    </source>
</evidence>
<dbReference type="PROSITE" id="PS50928">
    <property type="entry name" value="ABC_TM1"/>
    <property type="match status" value="1"/>
</dbReference>
<feature type="transmembrane region" description="Helical" evidence="8">
    <location>
        <begin position="188"/>
        <end position="211"/>
    </location>
</feature>
<keyword evidence="2 8" id="KW-0813">Transport</keyword>
<dbReference type="Proteomes" id="UP000629365">
    <property type="component" value="Unassembled WGS sequence"/>
</dbReference>
<proteinExistence type="inferred from homology"/>
<dbReference type="Gene3D" id="1.10.3720.10">
    <property type="entry name" value="MetI-like"/>
    <property type="match status" value="1"/>
</dbReference>
<sequence>MTENFDALWRALPQLVDGVLITLQLTAGGALLAIIVAIGLGLLARFENIVLRGIARTIIELFRGTSLLVQLFFFFFVLPLPPFEIEMPAVFTGILALGLNYGAYGAEVVRGSINSVPAGQWEATTALSLSRSHRMWRVIFPQAWALMLPSLNNLLIQLLKGTAVVYLITIVDLTAELNKLRVQTDVYFAYGLGLLIYFAIAYLLTLGMNALETRAKHRLGQGGKWRDSITTTPVPDMKGAGQAA</sequence>
<dbReference type="RefSeq" id="WP_188435360.1">
    <property type="nucleotide sequence ID" value="NZ_BMCM01000001.1"/>
</dbReference>
<keyword evidence="5" id="KW-0029">Amino-acid transport</keyword>
<evidence type="ECO:0000256" key="8">
    <source>
        <dbReference type="RuleBase" id="RU363032"/>
    </source>
</evidence>
<evidence type="ECO:0000256" key="5">
    <source>
        <dbReference type="ARBA" id="ARBA00022970"/>
    </source>
</evidence>
<name>A0ABQ1RHQ4_9MICO</name>
<feature type="transmembrane region" description="Helical" evidence="8">
    <location>
        <begin position="85"/>
        <end position="104"/>
    </location>
</feature>
<evidence type="ECO:0000256" key="4">
    <source>
        <dbReference type="ARBA" id="ARBA00022692"/>
    </source>
</evidence>
<protein>
    <submittedName>
        <fullName evidence="11">Ectoine/hydroxyectoine ABC transporter permease subunit EhuC</fullName>
    </submittedName>
</protein>
<dbReference type="Pfam" id="PF00528">
    <property type="entry name" value="BPD_transp_1"/>
    <property type="match status" value="1"/>
</dbReference>
<comment type="subcellular location">
    <subcellularLocation>
        <location evidence="1 8">Cell membrane</location>
        <topology evidence="1 8">Multi-pass membrane protein</topology>
    </subcellularLocation>
</comment>
<dbReference type="SUPFAM" id="SSF161098">
    <property type="entry name" value="MetI-like"/>
    <property type="match status" value="1"/>
</dbReference>
<keyword evidence="6 8" id="KW-1133">Transmembrane helix</keyword>
<feature type="transmembrane region" description="Helical" evidence="8">
    <location>
        <begin position="58"/>
        <end position="79"/>
    </location>
</feature>
<dbReference type="InterPro" id="IPR010065">
    <property type="entry name" value="AA_ABC_transptr_permease_3TM"/>
</dbReference>
<keyword evidence="7 8" id="KW-0472">Membrane</keyword>
<dbReference type="PANTHER" id="PTHR30614">
    <property type="entry name" value="MEMBRANE COMPONENT OF AMINO ACID ABC TRANSPORTER"/>
    <property type="match status" value="1"/>
</dbReference>
<evidence type="ECO:0000256" key="2">
    <source>
        <dbReference type="ARBA" id="ARBA00022448"/>
    </source>
</evidence>